<reference evidence="2" key="1">
    <citation type="submission" date="2016-10" db="EMBL/GenBank/DDBJ databases">
        <authorList>
            <person name="Benchimol M."/>
            <person name="Almeida L.G."/>
            <person name="Vasconcelos A.T."/>
            <person name="Perreira-Neves A."/>
            <person name="Rosa I.A."/>
            <person name="Tasca T."/>
            <person name="Bogo M.R."/>
            <person name="de Souza W."/>
        </authorList>
    </citation>
    <scope>NUCLEOTIDE SEQUENCE [LARGE SCALE GENOMIC DNA]</scope>
    <source>
        <strain evidence="2">K</strain>
    </source>
</reference>
<keyword evidence="1" id="KW-1133">Transmembrane helix</keyword>
<dbReference type="RefSeq" id="XP_068366525.1">
    <property type="nucleotide sequence ID" value="XM_068499003.1"/>
</dbReference>
<organism evidence="2 3">
    <name type="scientific">Tritrichomonas foetus</name>
    <dbReference type="NCBI Taxonomy" id="1144522"/>
    <lineage>
        <taxon>Eukaryota</taxon>
        <taxon>Metamonada</taxon>
        <taxon>Parabasalia</taxon>
        <taxon>Tritrichomonadida</taxon>
        <taxon>Tritrichomonadidae</taxon>
        <taxon>Tritrichomonas</taxon>
    </lineage>
</organism>
<keyword evidence="3" id="KW-1185">Reference proteome</keyword>
<dbReference type="VEuPathDB" id="TrichDB:TRFO_16489"/>
<evidence type="ECO:0000256" key="1">
    <source>
        <dbReference type="SAM" id="Phobius"/>
    </source>
</evidence>
<evidence type="ECO:0000313" key="2">
    <source>
        <dbReference type="EMBL" id="OHT13389.1"/>
    </source>
</evidence>
<feature type="transmembrane region" description="Helical" evidence="1">
    <location>
        <begin position="67"/>
        <end position="86"/>
    </location>
</feature>
<name>A0A1J4KV58_9EUKA</name>
<dbReference type="OrthoDB" id="10256333at2759"/>
<evidence type="ECO:0000313" key="3">
    <source>
        <dbReference type="Proteomes" id="UP000179807"/>
    </source>
</evidence>
<keyword evidence="1" id="KW-0812">Transmembrane</keyword>
<sequence length="100" mass="11090">MPMVGAVRTRDGKLISSWIDYGSLSNQFLAEGLVASLFFTVSASSIIAAIYIININSNKPLTEIQQLIKLFGYSSPVWIFFSFLIFKAKIPSFSPSFSSR</sequence>
<feature type="transmembrane region" description="Helical" evidence="1">
    <location>
        <begin position="33"/>
        <end position="55"/>
    </location>
</feature>
<dbReference type="AlphaFoldDB" id="A0A1J4KV58"/>
<accession>A0A1J4KV58</accession>
<dbReference type="GeneID" id="94833707"/>
<keyword evidence="1" id="KW-0472">Membrane</keyword>
<gene>
    <name evidence="2" type="ORF">TRFO_16489</name>
</gene>
<protein>
    <submittedName>
        <fullName evidence="2">Uncharacterized protein</fullName>
    </submittedName>
</protein>
<comment type="caution">
    <text evidence="2">The sequence shown here is derived from an EMBL/GenBank/DDBJ whole genome shotgun (WGS) entry which is preliminary data.</text>
</comment>
<dbReference type="EMBL" id="MLAK01000533">
    <property type="protein sequence ID" value="OHT13389.1"/>
    <property type="molecule type" value="Genomic_DNA"/>
</dbReference>
<dbReference type="Proteomes" id="UP000179807">
    <property type="component" value="Unassembled WGS sequence"/>
</dbReference>
<proteinExistence type="predicted"/>